<dbReference type="AlphaFoldDB" id="A0A0A8YCA7"/>
<reference evidence="3" key="2">
    <citation type="journal article" date="2015" name="Data Brief">
        <title>Shoot transcriptome of the giant reed, Arundo donax.</title>
        <authorList>
            <person name="Barrero R.A."/>
            <person name="Guerrero F.D."/>
            <person name="Moolhuijzen P."/>
            <person name="Goolsby J.A."/>
            <person name="Tidwell J."/>
            <person name="Bellgard S.E."/>
            <person name="Bellgard M.I."/>
        </authorList>
    </citation>
    <scope>NUCLEOTIDE SEQUENCE</scope>
    <source>
        <tissue evidence="3">Shoot tissue taken approximately 20 cm above the soil surface</tissue>
    </source>
</reference>
<protein>
    <recommendedName>
        <fullName evidence="2">Disease resistance R13L4/SHOC-2-like LRR domain-containing protein</fullName>
    </recommendedName>
</protein>
<feature type="domain" description="Disease resistance R13L4/SHOC-2-like LRR" evidence="2">
    <location>
        <begin position="9"/>
        <end position="113"/>
    </location>
</feature>
<evidence type="ECO:0000313" key="3">
    <source>
        <dbReference type="EMBL" id="JAD23038.1"/>
    </source>
</evidence>
<dbReference type="InterPro" id="IPR055414">
    <property type="entry name" value="LRR_R13L4/SHOC2-like"/>
</dbReference>
<dbReference type="EMBL" id="GBRH01274857">
    <property type="protein sequence ID" value="JAD23038.1"/>
    <property type="molecule type" value="Transcribed_RNA"/>
</dbReference>
<name>A0A0A8YCA7_ARUDO</name>
<sequence>MVGNEDLGIHGRFIVGAGLFPCLVRCELWGFLGPVVFQQGAMPRLTILQFPFHVRETREIVGIDGAFDLGLGNLASLQRVFIRFRSGGASEEEVEDAKAALRHAAEIHPSHPLLRI</sequence>
<organism evidence="3">
    <name type="scientific">Arundo donax</name>
    <name type="common">Giant reed</name>
    <name type="synonym">Donax arundinaceus</name>
    <dbReference type="NCBI Taxonomy" id="35708"/>
    <lineage>
        <taxon>Eukaryota</taxon>
        <taxon>Viridiplantae</taxon>
        <taxon>Streptophyta</taxon>
        <taxon>Embryophyta</taxon>
        <taxon>Tracheophyta</taxon>
        <taxon>Spermatophyta</taxon>
        <taxon>Magnoliopsida</taxon>
        <taxon>Liliopsida</taxon>
        <taxon>Poales</taxon>
        <taxon>Poaceae</taxon>
        <taxon>PACMAD clade</taxon>
        <taxon>Arundinoideae</taxon>
        <taxon>Arundineae</taxon>
        <taxon>Arundo</taxon>
    </lineage>
</organism>
<keyword evidence="1" id="KW-0677">Repeat</keyword>
<reference evidence="3" key="1">
    <citation type="submission" date="2014-09" db="EMBL/GenBank/DDBJ databases">
        <authorList>
            <person name="Magalhaes I.L.F."/>
            <person name="Oliveira U."/>
            <person name="Santos F.R."/>
            <person name="Vidigal T.H.D.A."/>
            <person name="Brescovit A.D."/>
            <person name="Santos A.J."/>
        </authorList>
    </citation>
    <scope>NUCLEOTIDE SEQUENCE</scope>
    <source>
        <tissue evidence="3">Shoot tissue taken approximately 20 cm above the soil surface</tissue>
    </source>
</reference>
<accession>A0A0A8YCA7</accession>
<dbReference type="Pfam" id="PF23598">
    <property type="entry name" value="LRR_14"/>
    <property type="match status" value="1"/>
</dbReference>
<evidence type="ECO:0000259" key="2">
    <source>
        <dbReference type="Pfam" id="PF23598"/>
    </source>
</evidence>
<evidence type="ECO:0000256" key="1">
    <source>
        <dbReference type="ARBA" id="ARBA00022737"/>
    </source>
</evidence>
<proteinExistence type="predicted"/>